<dbReference type="GeneID" id="14865951"/>
<gene>
    <name evidence="9" type="primary">prpf6</name>
    <name evidence="9" type="ORF">DFA_12348</name>
</gene>
<dbReference type="SUPFAM" id="SSF48452">
    <property type="entry name" value="TPR-like"/>
    <property type="match status" value="3"/>
</dbReference>
<dbReference type="STRING" id="1054147.F4QDF3"/>
<keyword evidence="2" id="KW-0507">mRNA processing</keyword>
<feature type="compositionally biased region" description="Basic and acidic residues" evidence="7">
    <location>
        <begin position="1"/>
        <end position="13"/>
    </location>
</feature>
<dbReference type="PANTHER" id="PTHR11246">
    <property type="entry name" value="PRE-MRNA SPLICING FACTOR"/>
    <property type="match status" value="1"/>
</dbReference>
<dbReference type="PANTHER" id="PTHR11246:SF1">
    <property type="entry name" value="PRE-MRNA-PROCESSING FACTOR 6"/>
    <property type="match status" value="1"/>
</dbReference>
<comment type="subcellular location">
    <subcellularLocation>
        <location evidence="1">Nucleus</location>
    </subcellularLocation>
</comment>
<dbReference type="GO" id="GO:0000244">
    <property type="term" value="P:spliceosomal tri-snRNP complex assembly"/>
    <property type="evidence" value="ECO:0007669"/>
    <property type="project" value="TreeGrafter"/>
</dbReference>
<organism evidence="9 10">
    <name type="scientific">Cavenderia fasciculata</name>
    <name type="common">Slime mold</name>
    <name type="synonym">Dictyostelium fasciculatum</name>
    <dbReference type="NCBI Taxonomy" id="261658"/>
    <lineage>
        <taxon>Eukaryota</taxon>
        <taxon>Amoebozoa</taxon>
        <taxon>Evosea</taxon>
        <taxon>Eumycetozoa</taxon>
        <taxon>Dictyostelia</taxon>
        <taxon>Acytosteliales</taxon>
        <taxon>Cavenderiaceae</taxon>
        <taxon>Cavenderia</taxon>
    </lineage>
</organism>
<evidence type="ECO:0000259" key="8">
    <source>
        <dbReference type="Pfam" id="PF06424"/>
    </source>
</evidence>
<feature type="compositionally biased region" description="Basic and acidic residues" evidence="7">
    <location>
        <begin position="76"/>
        <end position="96"/>
    </location>
</feature>
<feature type="region of interest" description="Disordered" evidence="7">
    <location>
        <begin position="36"/>
        <end position="96"/>
    </location>
</feature>
<keyword evidence="4" id="KW-0508">mRNA splicing</keyword>
<dbReference type="EMBL" id="GL883029">
    <property type="protein sequence ID" value="EGG14571.1"/>
    <property type="molecule type" value="Genomic_DNA"/>
</dbReference>
<accession>F4QDF3</accession>
<dbReference type="OMA" id="DGWAWYY"/>
<proteinExistence type="predicted"/>
<dbReference type="InterPro" id="IPR011990">
    <property type="entry name" value="TPR-like_helical_dom_sf"/>
</dbReference>
<evidence type="ECO:0000256" key="2">
    <source>
        <dbReference type="ARBA" id="ARBA00022664"/>
    </source>
</evidence>
<dbReference type="OrthoDB" id="440128at2759"/>
<protein>
    <submittedName>
        <fullName evidence="9">TPR repeat-containing protein</fullName>
    </submittedName>
</protein>
<dbReference type="KEGG" id="dfa:DFA_12348"/>
<dbReference type="InterPro" id="IPR010491">
    <property type="entry name" value="PRP1_N"/>
</dbReference>
<feature type="domain" description="PRP1 splicing factor N-terminal" evidence="8">
    <location>
        <begin position="17"/>
        <end position="173"/>
    </location>
</feature>
<dbReference type="Pfam" id="PF06424">
    <property type="entry name" value="PRP1_N"/>
    <property type="match status" value="1"/>
</dbReference>
<dbReference type="SMART" id="SM00386">
    <property type="entry name" value="HAT"/>
    <property type="match status" value="8"/>
</dbReference>
<dbReference type="InterPro" id="IPR045075">
    <property type="entry name" value="Syf1-like"/>
</dbReference>
<keyword evidence="5" id="KW-0539">Nucleus</keyword>
<evidence type="ECO:0000256" key="6">
    <source>
        <dbReference type="SAM" id="Coils"/>
    </source>
</evidence>
<evidence type="ECO:0000256" key="5">
    <source>
        <dbReference type="ARBA" id="ARBA00023242"/>
    </source>
</evidence>
<dbReference type="Proteomes" id="UP000007797">
    <property type="component" value="Unassembled WGS sequence"/>
</dbReference>
<reference evidence="10" key="1">
    <citation type="journal article" date="2011" name="Genome Res.">
        <title>Phylogeny-wide analysis of social amoeba genomes highlights ancient origins for complex intercellular communication.</title>
        <authorList>
            <person name="Heidel A.J."/>
            <person name="Lawal H.M."/>
            <person name="Felder M."/>
            <person name="Schilde C."/>
            <person name="Helps N.R."/>
            <person name="Tunggal B."/>
            <person name="Rivero F."/>
            <person name="John U."/>
            <person name="Schleicher M."/>
            <person name="Eichinger L."/>
            <person name="Platzer M."/>
            <person name="Noegel A.A."/>
            <person name="Schaap P."/>
            <person name="Gloeckner G."/>
        </authorList>
    </citation>
    <scope>NUCLEOTIDE SEQUENCE [LARGE SCALE GENOMIC DNA]</scope>
    <source>
        <strain evidence="10">SH3</strain>
    </source>
</reference>
<feature type="region of interest" description="Disordered" evidence="7">
    <location>
        <begin position="1"/>
        <end position="20"/>
    </location>
</feature>
<evidence type="ECO:0000256" key="7">
    <source>
        <dbReference type="SAM" id="MobiDB-lite"/>
    </source>
</evidence>
<keyword evidence="6" id="KW-0175">Coiled coil</keyword>
<name>F4QDF3_CACFS</name>
<evidence type="ECO:0000256" key="3">
    <source>
        <dbReference type="ARBA" id="ARBA00022737"/>
    </source>
</evidence>
<keyword evidence="3" id="KW-0677">Repeat</keyword>
<evidence type="ECO:0000256" key="4">
    <source>
        <dbReference type="ARBA" id="ARBA00023187"/>
    </source>
</evidence>
<dbReference type="InterPro" id="IPR003107">
    <property type="entry name" value="HAT"/>
</dbReference>
<dbReference type="AlphaFoldDB" id="F4QDF3"/>
<keyword evidence="10" id="KW-1185">Reference proteome</keyword>
<dbReference type="GO" id="GO:0046540">
    <property type="term" value="C:U4/U6 x U5 tri-snRNP complex"/>
    <property type="evidence" value="ECO:0007669"/>
    <property type="project" value="TreeGrafter"/>
</dbReference>
<evidence type="ECO:0000313" key="9">
    <source>
        <dbReference type="EMBL" id="EGG14571.1"/>
    </source>
</evidence>
<dbReference type="FunFam" id="1.25.40.10:FF:000384">
    <property type="entry name" value="Probable pre-mRNA splicing factor prp1"/>
    <property type="match status" value="1"/>
</dbReference>
<feature type="coiled-coil region" evidence="6">
    <location>
        <begin position="116"/>
        <end position="160"/>
    </location>
</feature>
<dbReference type="FunFam" id="1.25.40.10:FF:000256">
    <property type="entry name" value="Probable pre-mRNA splicing factor prp1"/>
    <property type="match status" value="1"/>
</dbReference>
<evidence type="ECO:0000313" key="10">
    <source>
        <dbReference type="Proteomes" id="UP000007797"/>
    </source>
</evidence>
<evidence type="ECO:0000256" key="1">
    <source>
        <dbReference type="ARBA" id="ARBA00004123"/>
    </source>
</evidence>
<dbReference type="GO" id="GO:0071013">
    <property type="term" value="C:catalytic step 2 spliceosome"/>
    <property type="evidence" value="ECO:0007669"/>
    <property type="project" value="TreeGrafter"/>
</dbReference>
<dbReference type="RefSeq" id="XP_004366091.1">
    <property type="nucleotide sequence ID" value="XM_004366034.1"/>
</dbReference>
<dbReference type="Gene3D" id="1.25.40.10">
    <property type="entry name" value="Tetratricopeptide repeat domain"/>
    <property type="match status" value="3"/>
</dbReference>
<sequence length="756" mass="84638">MAHLINAERRKFLDQPPPPGYIAGLGRGAVGFTTRSDIGGARNIEPGAGSVPGFGDKRKFGDDGGNGGGDDDDDDVGGRNYDEFEGDSRDGFSDPRAIYDHEDKEADDIWESVDRLMDSRRKERREKMEKEDLENLRTLNPKLQQQLVDLKQQLSQVSNDEWLNLPEAGDISRNNQRKQRETYVPVPDSVIERAKQENETVSIIQPTNPNIYGDLTSGTTTTDLTQVGMARKTVLDLKLNQVGDSISGKTCVDPKGYLTDLKSQRIASTTEISDIKKARLLFRSVTQTNPKHAPGWIASAKLEMYAGKLSVARKIIAQGCLECPDDEEVWIENANLQTPDNAKLLLAQAVKVIPHSIKIWLYAAALEKDVKMKKRVLRRALEFVPNSVKLWKEAVELEEPEDAKILLGRAVECVGDNVDLWLALANLESYDRAREVLNKARTAIPTSIEIWIAAAQLEEAVNHTENVARVIKKAIRSLSSAHAGQSGGASRVTDRERWIAEAEKCEKNGALATCQAIIFEAIAVERVRAIYTSATTHCPTASPAPWIEAHRFEVRTNNINRARATLEKASLRMPKREEILLEFVRFETRLGNKKAAATMLAIGLQDCPTSGMLWAESIAMEPRHAQKNRCVDALNKCNNDPYVLTEVARIFWMDGKHDKARTWFTRAIATFPDHGDAWAYYYAFLLRTVRTQAAIEQETKQLQIKCLEADPHHGLLWQSVSKLPGHSKLKSDQILKLVALQISQQQQQQKKQVNNQ</sequence>